<dbReference type="InterPro" id="IPR057955">
    <property type="entry name" value="SF0329-like"/>
</dbReference>
<comment type="caution">
    <text evidence="1">The sequence shown here is derived from an EMBL/GenBank/DDBJ whole genome shotgun (WGS) entry which is preliminary data.</text>
</comment>
<proteinExistence type="predicted"/>
<organism evidence="1 2">
    <name type="scientific">Ancylobacter novellus</name>
    <name type="common">Thiobacillus novellus</name>
    <dbReference type="NCBI Taxonomy" id="921"/>
    <lineage>
        <taxon>Bacteria</taxon>
        <taxon>Pseudomonadati</taxon>
        <taxon>Pseudomonadota</taxon>
        <taxon>Alphaproteobacteria</taxon>
        <taxon>Hyphomicrobiales</taxon>
        <taxon>Xanthobacteraceae</taxon>
        <taxon>Ancylobacter</taxon>
    </lineage>
</organism>
<evidence type="ECO:0000313" key="2">
    <source>
        <dbReference type="Proteomes" id="UP000249577"/>
    </source>
</evidence>
<evidence type="ECO:0000313" key="1">
    <source>
        <dbReference type="EMBL" id="PZQ18999.1"/>
    </source>
</evidence>
<accession>A0A2W5KSB2</accession>
<reference evidence="1 2" key="1">
    <citation type="submission" date="2017-08" db="EMBL/GenBank/DDBJ databases">
        <title>Infants hospitalized years apart are colonized by the same room-sourced microbial strains.</title>
        <authorList>
            <person name="Brooks B."/>
            <person name="Olm M.R."/>
            <person name="Firek B.A."/>
            <person name="Baker R."/>
            <person name="Thomas B.C."/>
            <person name="Morowitz M.J."/>
            <person name="Banfield J.F."/>
        </authorList>
    </citation>
    <scope>NUCLEOTIDE SEQUENCE [LARGE SCALE GENOMIC DNA]</scope>
    <source>
        <strain evidence="1">S2_005_003_R2_43</strain>
    </source>
</reference>
<dbReference type="EMBL" id="QFPN01000001">
    <property type="protein sequence ID" value="PZQ18999.1"/>
    <property type="molecule type" value="Genomic_DNA"/>
</dbReference>
<protein>
    <submittedName>
        <fullName evidence="1">Uncharacterized protein</fullName>
    </submittedName>
</protein>
<dbReference type="Pfam" id="PF25753">
    <property type="entry name" value="SF0329"/>
    <property type="match status" value="1"/>
</dbReference>
<name>A0A2W5KSB2_ANCNO</name>
<sequence>MGYDAAMRWSKTRQTLENRFAAPVRERVAIHVTRYHGAPDQEGELWMTIDGKKIYGSSYYAFIKGLSELAPPSSDWRPAAVHAAAELELQSRGIVSHGSLIAAAIKSLNHSIDEMIRSPHPFIRALAVLDRRMGRRRLASLDIGGEHELVRMAAALRAAPTPAPDAMT</sequence>
<dbReference type="Proteomes" id="UP000249577">
    <property type="component" value="Unassembled WGS sequence"/>
</dbReference>
<gene>
    <name evidence="1" type="ORF">DI565_00960</name>
</gene>
<dbReference type="AlphaFoldDB" id="A0A2W5KSB2"/>